<accession>A0A0V1KWG9</accession>
<proteinExistence type="predicted"/>
<evidence type="ECO:0000313" key="3">
    <source>
        <dbReference type="Proteomes" id="UP000054721"/>
    </source>
</evidence>
<feature type="region of interest" description="Disordered" evidence="1">
    <location>
        <begin position="97"/>
        <end position="123"/>
    </location>
</feature>
<sequence length="150" mass="16962">MHLLWDSRKLNTNIHMLKSLPSTCPAVDILIYFDTRPKLTHAVNVRIRWPLLLLHEGHFVQEFSFWFKQADVKSLAMMLRTCSNVNVILPCADLSSSRDDSATARYCSNKQESSTTGANRPFNEDMVNAINNEKIEQLTPHSTATAGIDS</sequence>
<evidence type="ECO:0000256" key="1">
    <source>
        <dbReference type="SAM" id="MobiDB-lite"/>
    </source>
</evidence>
<comment type="caution">
    <text evidence="2">The sequence shown here is derived from an EMBL/GenBank/DDBJ whole genome shotgun (WGS) entry which is preliminary data.</text>
</comment>
<organism evidence="2 3">
    <name type="scientific">Trichinella nativa</name>
    <dbReference type="NCBI Taxonomy" id="6335"/>
    <lineage>
        <taxon>Eukaryota</taxon>
        <taxon>Metazoa</taxon>
        <taxon>Ecdysozoa</taxon>
        <taxon>Nematoda</taxon>
        <taxon>Enoplea</taxon>
        <taxon>Dorylaimia</taxon>
        <taxon>Trichinellida</taxon>
        <taxon>Trichinellidae</taxon>
        <taxon>Trichinella</taxon>
    </lineage>
</organism>
<keyword evidence="3" id="KW-1185">Reference proteome</keyword>
<dbReference type="EMBL" id="JYDW01000218">
    <property type="protein sequence ID" value="KRZ51672.1"/>
    <property type="molecule type" value="Genomic_DNA"/>
</dbReference>
<name>A0A0V1KWG9_9BILA</name>
<protein>
    <submittedName>
        <fullName evidence="2">Uncharacterized protein</fullName>
    </submittedName>
</protein>
<dbReference type="Proteomes" id="UP000054721">
    <property type="component" value="Unassembled WGS sequence"/>
</dbReference>
<dbReference type="AlphaFoldDB" id="A0A0V1KWG9"/>
<dbReference type="OrthoDB" id="10369881at2759"/>
<evidence type="ECO:0000313" key="2">
    <source>
        <dbReference type="EMBL" id="KRZ51672.1"/>
    </source>
</evidence>
<reference evidence="2 3" key="1">
    <citation type="submission" date="2015-05" db="EMBL/GenBank/DDBJ databases">
        <title>Evolution of Trichinella species and genotypes.</title>
        <authorList>
            <person name="Korhonen P.K."/>
            <person name="Edoardo P."/>
            <person name="Giuseppe L.R."/>
            <person name="Gasser R.B."/>
        </authorList>
    </citation>
    <scope>NUCLEOTIDE SEQUENCE [LARGE SCALE GENOMIC DNA]</scope>
    <source>
        <strain evidence="2">ISS10</strain>
    </source>
</reference>
<gene>
    <name evidence="2" type="ORF">T02_4395</name>
</gene>
<feature type="compositionally biased region" description="Polar residues" evidence="1">
    <location>
        <begin position="106"/>
        <end position="118"/>
    </location>
</feature>